<gene>
    <name evidence="9" type="ORF">DFR70_1209</name>
</gene>
<dbReference type="Pfam" id="PF00195">
    <property type="entry name" value="Chal_sti_synt_N"/>
    <property type="match status" value="1"/>
</dbReference>
<feature type="active site" description="Acyl-thioester intermediate" evidence="5">
    <location>
        <position position="183"/>
    </location>
</feature>
<evidence type="ECO:0000256" key="3">
    <source>
        <dbReference type="ARBA" id="ARBA00011738"/>
    </source>
</evidence>
<dbReference type="PIRSF" id="PIRSF000451">
    <property type="entry name" value="PKS_III"/>
    <property type="match status" value="1"/>
</dbReference>
<comment type="caution">
    <text evidence="9">The sequence shown here is derived from an EMBL/GenBank/DDBJ whole genome shotgun (WGS) entry which is preliminary data.</text>
</comment>
<dbReference type="InterPro" id="IPR012328">
    <property type="entry name" value="Chalcone/stilbene_synt_C"/>
</dbReference>
<protein>
    <submittedName>
        <fullName evidence="9">(3,5-dihydroxycyclohex-3-enyl)acetyl-CoA synthase</fullName>
    </submittedName>
</protein>
<dbReference type="NCBIfam" id="NF042429">
    <property type="entry name" value="DHPHCoAsyn_DpgA"/>
    <property type="match status" value="1"/>
</dbReference>
<dbReference type="Gene3D" id="3.40.47.10">
    <property type="match status" value="2"/>
</dbReference>
<dbReference type="InterPro" id="IPR053446">
    <property type="entry name" value="DPA-CoA_Synthase"/>
</dbReference>
<feature type="domain" description="Chalcone/stilbene synthase C-terminal" evidence="8">
    <location>
        <begin position="284"/>
        <end position="399"/>
    </location>
</feature>
<keyword evidence="4" id="KW-0808">Transferase</keyword>
<proteinExistence type="inferred from homology"/>
<evidence type="ECO:0000256" key="1">
    <source>
        <dbReference type="ARBA" id="ARBA00005194"/>
    </source>
</evidence>
<dbReference type="InterPro" id="IPR016039">
    <property type="entry name" value="Thiolase-like"/>
</dbReference>
<comment type="subunit">
    <text evidence="3">Homodimer.</text>
</comment>
<dbReference type="Proteomes" id="UP000247569">
    <property type="component" value="Unassembled WGS sequence"/>
</dbReference>
<dbReference type="PANTHER" id="PTHR11877">
    <property type="entry name" value="HYDROXYMETHYLGLUTARYL-COA SYNTHASE"/>
    <property type="match status" value="1"/>
</dbReference>
<accession>A0A318JSW6</accession>
<comment type="similarity">
    <text evidence="2">Belongs to the thiolase-like superfamily. Chalcone/stilbene synthases family.</text>
</comment>
<evidence type="ECO:0000256" key="6">
    <source>
        <dbReference type="SAM" id="MobiDB-lite"/>
    </source>
</evidence>
<comment type="pathway">
    <text evidence="1">Lipid metabolism; fatty acid biosynthesis.</text>
</comment>
<evidence type="ECO:0000313" key="9">
    <source>
        <dbReference type="EMBL" id="PXX56268.1"/>
    </source>
</evidence>
<dbReference type="InterPro" id="IPR011141">
    <property type="entry name" value="Polyketide_synthase_type-III"/>
</dbReference>
<evidence type="ECO:0000256" key="2">
    <source>
        <dbReference type="ARBA" id="ARBA00005531"/>
    </source>
</evidence>
<evidence type="ECO:0000256" key="5">
    <source>
        <dbReference type="PIRSR" id="PIRSR000451-1"/>
    </source>
</evidence>
<sequence>MFGGNSRKAASTNPQRPPVLGMDLPMTTGRPAYRRLHPRSPEPLDDSAFARIVGVGTAVPDTSYSQQNILDIFRISDPKIRSIFLNSAIDRRFLTLPPQLDDGARAAEAQGDLLNKHKAQGIDMGARAIRACLKRAHAAVSDIGYLCCVTSTGFLTPGFSALLIRELGLDPYCARVDIVGMGCNAGLNGLNAVAGWARAHPGQLAILACIETCSAAYVFDETLRTSVVNSLFGDGAAAAALVTDDDTGPVPAHEAPKVLGFASVIIPDSIDAMRYDWDPAAHKFNFFLDPDVPYVVGAHSEDVVDRLLAGTGLRRGDIAHWLVHSGGKKVIDSVLVNLGLTRHDLRHTTGVLRDFGNLSSGSFLFSYERLLDETVACRGDYGVLMTMGPGSTIETALVRW</sequence>
<feature type="domain" description="Chalcone/stilbene synthase N-terminal" evidence="7">
    <location>
        <begin position="50"/>
        <end position="242"/>
    </location>
</feature>
<evidence type="ECO:0000259" key="8">
    <source>
        <dbReference type="Pfam" id="PF02797"/>
    </source>
</evidence>
<dbReference type="EMBL" id="QJKF01000020">
    <property type="protein sequence ID" value="PXX56268.1"/>
    <property type="molecule type" value="Genomic_DNA"/>
</dbReference>
<evidence type="ECO:0000259" key="7">
    <source>
        <dbReference type="Pfam" id="PF00195"/>
    </source>
</evidence>
<dbReference type="CDD" id="cd00831">
    <property type="entry name" value="CHS_like"/>
    <property type="match status" value="1"/>
</dbReference>
<dbReference type="GO" id="GO:0006633">
    <property type="term" value="P:fatty acid biosynthetic process"/>
    <property type="evidence" value="ECO:0007669"/>
    <property type="project" value="UniProtKB-UniPathway"/>
</dbReference>
<evidence type="ECO:0000313" key="10">
    <source>
        <dbReference type="Proteomes" id="UP000247569"/>
    </source>
</evidence>
<reference evidence="9 10" key="1">
    <citation type="submission" date="2018-05" db="EMBL/GenBank/DDBJ databases">
        <title>Genomic Encyclopedia of Type Strains, Phase IV (KMG-IV): sequencing the most valuable type-strain genomes for metagenomic binning, comparative biology and taxonomic classification.</title>
        <authorList>
            <person name="Goeker M."/>
        </authorList>
    </citation>
    <scope>NUCLEOTIDE SEQUENCE [LARGE SCALE GENOMIC DNA]</scope>
    <source>
        <strain evidence="9 10">DSM 44704</strain>
    </source>
</reference>
<dbReference type="UniPathway" id="UPA00094"/>
<feature type="region of interest" description="Disordered" evidence="6">
    <location>
        <begin position="1"/>
        <end position="42"/>
    </location>
</feature>
<organism evidence="9 10">
    <name type="scientific">Nocardia tenerifensis</name>
    <dbReference type="NCBI Taxonomy" id="228006"/>
    <lineage>
        <taxon>Bacteria</taxon>
        <taxon>Bacillati</taxon>
        <taxon>Actinomycetota</taxon>
        <taxon>Actinomycetes</taxon>
        <taxon>Mycobacteriales</taxon>
        <taxon>Nocardiaceae</taxon>
        <taxon>Nocardia</taxon>
    </lineage>
</organism>
<dbReference type="AlphaFoldDB" id="A0A318JSW6"/>
<keyword evidence="10" id="KW-1185">Reference proteome</keyword>
<dbReference type="PANTHER" id="PTHR11877:SF46">
    <property type="entry name" value="TYPE III POLYKETIDE SYNTHASE A"/>
    <property type="match status" value="1"/>
</dbReference>
<name>A0A318JSW6_9NOCA</name>
<dbReference type="SUPFAM" id="SSF53901">
    <property type="entry name" value="Thiolase-like"/>
    <property type="match status" value="1"/>
</dbReference>
<dbReference type="GO" id="GO:0016747">
    <property type="term" value="F:acyltransferase activity, transferring groups other than amino-acyl groups"/>
    <property type="evidence" value="ECO:0007669"/>
    <property type="project" value="InterPro"/>
</dbReference>
<dbReference type="InterPro" id="IPR001099">
    <property type="entry name" value="Chalcone/stilbene_synt_N"/>
</dbReference>
<evidence type="ECO:0000256" key="4">
    <source>
        <dbReference type="ARBA" id="ARBA00022679"/>
    </source>
</evidence>
<dbReference type="Pfam" id="PF02797">
    <property type="entry name" value="Chal_sti_synt_C"/>
    <property type="match status" value="1"/>
</dbReference>
<dbReference type="GO" id="GO:0030639">
    <property type="term" value="P:polyketide biosynthetic process"/>
    <property type="evidence" value="ECO:0007669"/>
    <property type="project" value="TreeGrafter"/>
</dbReference>